<dbReference type="SUPFAM" id="SSF51569">
    <property type="entry name" value="Aldolase"/>
    <property type="match status" value="1"/>
</dbReference>
<dbReference type="SMART" id="SM01130">
    <property type="entry name" value="DHDPS"/>
    <property type="match status" value="1"/>
</dbReference>
<dbReference type="AlphaFoldDB" id="A0A6A6SRL4"/>
<dbReference type="Proteomes" id="UP000799324">
    <property type="component" value="Unassembled WGS sequence"/>
</dbReference>
<dbReference type="PANTHER" id="PTHR12128:SF47">
    <property type="entry name" value="DIHYDRODIPICOLINATE SYNTHASE-RELATED"/>
    <property type="match status" value="1"/>
</dbReference>
<organism evidence="4 5">
    <name type="scientific">Lophiostoma macrostomum CBS 122681</name>
    <dbReference type="NCBI Taxonomy" id="1314788"/>
    <lineage>
        <taxon>Eukaryota</taxon>
        <taxon>Fungi</taxon>
        <taxon>Dikarya</taxon>
        <taxon>Ascomycota</taxon>
        <taxon>Pezizomycotina</taxon>
        <taxon>Dothideomycetes</taxon>
        <taxon>Pleosporomycetidae</taxon>
        <taxon>Pleosporales</taxon>
        <taxon>Lophiostomataceae</taxon>
        <taxon>Lophiostoma</taxon>
    </lineage>
</organism>
<feature type="binding site" evidence="3">
    <location>
        <position position="215"/>
    </location>
    <ligand>
        <name>pyruvate</name>
        <dbReference type="ChEBI" id="CHEBI:15361"/>
    </ligand>
</feature>
<reference evidence="4" key="1">
    <citation type="journal article" date="2020" name="Stud. Mycol.">
        <title>101 Dothideomycetes genomes: a test case for predicting lifestyles and emergence of pathogens.</title>
        <authorList>
            <person name="Haridas S."/>
            <person name="Albert R."/>
            <person name="Binder M."/>
            <person name="Bloem J."/>
            <person name="Labutti K."/>
            <person name="Salamov A."/>
            <person name="Andreopoulos B."/>
            <person name="Baker S."/>
            <person name="Barry K."/>
            <person name="Bills G."/>
            <person name="Bluhm B."/>
            <person name="Cannon C."/>
            <person name="Castanera R."/>
            <person name="Culley D."/>
            <person name="Daum C."/>
            <person name="Ezra D."/>
            <person name="Gonzalez J."/>
            <person name="Henrissat B."/>
            <person name="Kuo A."/>
            <person name="Liang C."/>
            <person name="Lipzen A."/>
            <person name="Lutzoni F."/>
            <person name="Magnuson J."/>
            <person name="Mondo S."/>
            <person name="Nolan M."/>
            <person name="Ohm R."/>
            <person name="Pangilinan J."/>
            <person name="Park H.-J."/>
            <person name="Ramirez L."/>
            <person name="Alfaro M."/>
            <person name="Sun H."/>
            <person name="Tritt A."/>
            <person name="Yoshinaga Y."/>
            <person name="Zwiers L.-H."/>
            <person name="Turgeon B."/>
            <person name="Goodwin S."/>
            <person name="Spatafora J."/>
            <person name="Crous P."/>
            <person name="Grigoriev I."/>
        </authorList>
    </citation>
    <scope>NUCLEOTIDE SEQUENCE</scope>
    <source>
        <strain evidence="4">CBS 122681</strain>
    </source>
</reference>
<dbReference type="PRINTS" id="PR00146">
    <property type="entry name" value="DHPICSNTHASE"/>
</dbReference>
<evidence type="ECO:0000256" key="2">
    <source>
        <dbReference type="PIRSR" id="PIRSR001365-1"/>
    </source>
</evidence>
<keyword evidence="5" id="KW-1185">Reference proteome</keyword>
<evidence type="ECO:0000256" key="1">
    <source>
        <dbReference type="PIRNR" id="PIRNR001365"/>
    </source>
</evidence>
<accession>A0A6A6SRL4</accession>
<dbReference type="OrthoDB" id="191315at2759"/>
<feature type="active site" description="Proton donor/acceptor" evidence="2">
    <location>
        <position position="142"/>
    </location>
</feature>
<keyword evidence="1" id="KW-0456">Lyase</keyword>
<dbReference type="Pfam" id="PF00701">
    <property type="entry name" value="DHDPS"/>
    <property type="match status" value="1"/>
</dbReference>
<sequence length="314" mass="33624">MHNTQVPPSGVWAPTITFFDHSTDTLDTEAQAQYYSYLSKCGLAGLVVLGTNAETFLLNREERKTLLETARKACGPSFPIMAGVSGHGTKQVLEFIDDAADAGADYALLLPPAYFGKQTTPAVIDSFFADIAKESKLPIIIYNFPTVCNGIDLDSAMIARLAKAHNNIVGVKLTCGAVAKITRLSAEFPPDRFATFAGQSDFLIGGLASGAAGTIAGFANVFPKTIVKIYKLYQEGRLQEAMDLHKTAALAEQPCKAGIASVKYAASLTTAYAAGIKDARQKLQPRRPYPEIDEAAKKNLESQIASLYSVEASC</sequence>
<evidence type="ECO:0000313" key="4">
    <source>
        <dbReference type="EMBL" id="KAF2650436.1"/>
    </source>
</evidence>
<dbReference type="EMBL" id="MU004455">
    <property type="protein sequence ID" value="KAF2650436.1"/>
    <property type="molecule type" value="Genomic_DNA"/>
</dbReference>
<proteinExistence type="inferred from homology"/>
<dbReference type="InterPro" id="IPR002220">
    <property type="entry name" value="DapA-like"/>
</dbReference>
<dbReference type="PANTHER" id="PTHR12128">
    <property type="entry name" value="DIHYDRODIPICOLINATE SYNTHASE"/>
    <property type="match status" value="1"/>
</dbReference>
<comment type="similarity">
    <text evidence="1">Belongs to the DapA family.</text>
</comment>
<protein>
    <submittedName>
        <fullName evidence="4">Aldolase</fullName>
    </submittedName>
</protein>
<evidence type="ECO:0000313" key="5">
    <source>
        <dbReference type="Proteomes" id="UP000799324"/>
    </source>
</evidence>
<dbReference type="GO" id="GO:0008840">
    <property type="term" value="F:4-hydroxy-tetrahydrodipicolinate synthase activity"/>
    <property type="evidence" value="ECO:0007669"/>
    <property type="project" value="TreeGrafter"/>
</dbReference>
<dbReference type="PIRSF" id="PIRSF001365">
    <property type="entry name" value="DHDPS"/>
    <property type="match status" value="1"/>
</dbReference>
<gene>
    <name evidence="4" type="ORF">K491DRAFT_707584</name>
</gene>
<dbReference type="InterPro" id="IPR013785">
    <property type="entry name" value="Aldolase_TIM"/>
</dbReference>
<name>A0A6A6SRL4_9PLEO</name>
<dbReference type="Gene3D" id="3.20.20.70">
    <property type="entry name" value="Aldolase class I"/>
    <property type="match status" value="1"/>
</dbReference>
<evidence type="ECO:0000256" key="3">
    <source>
        <dbReference type="PIRSR" id="PIRSR001365-2"/>
    </source>
</evidence>
<feature type="active site" description="Schiff-base intermediate with substrate" evidence="2">
    <location>
        <position position="172"/>
    </location>
</feature>
<dbReference type="CDD" id="cd00408">
    <property type="entry name" value="DHDPS-like"/>
    <property type="match status" value="1"/>
</dbReference>